<dbReference type="InterPro" id="IPR003593">
    <property type="entry name" value="AAA+_ATPase"/>
</dbReference>
<dbReference type="KEGG" id="rci:LRC166"/>
<dbReference type="InterPro" id="IPR027417">
    <property type="entry name" value="P-loop_NTPase"/>
</dbReference>
<feature type="domain" description="ABC transporter" evidence="3">
    <location>
        <begin position="5"/>
        <end position="279"/>
    </location>
</feature>
<dbReference type="AlphaFoldDB" id="Q0W945"/>
<dbReference type="PROSITE" id="PS00211">
    <property type="entry name" value="ABC_TRANSPORTER_1"/>
    <property type="match status" value="1"/>
</dbReference>
<dbReference type="RefSeq" id="WP_012037315.1">
    <property type="nucleotide sequence ID" value="NC_009464.1"/>
</dbReference>
<dbReference type="PATRIC" id="fig|351160.9.peg.3087"/>
<keyword evidence="1" id="KW-0547">Nucleotide-binding</keyword>
<organism evidence="4 5">
    <name type="scientific">Methanocella arvoryzae (strain DSM 22066 / NBRC 105507 / MRE50)</name>
    <dbReference type="NCBI Taxonomy" id="351160"/>
    <lineage>
        <taxon>Archaea</taxon>
        <taxon>Methanobacteriati</taxon>
        <taxon>Methanobacteriota</taxon>
        <taxon>Stenosarchaea group</taxon>
        <taxon>Methanomicrobia</taxon>
        <taxon>Methanocellales</taxon>
        <taxon>Methanocellaceae</taxon>
        <taxon>Methanocella</taxon>
    </lineage>
</organism>
<dbReference type="PANTHER" id="PTHR42764:SF2">
    <property type="entry name" value="ABC TRANSPORTER, ATP-BINDING PROTEIN"/>
    <property type="match status" value="1"/>
</dbReference>
<dbReference type="GO" id="GO:0016887">
    <property type="term" value="F:ATP hydrolysis activity"/>
    <property type="evidence" value="ECO:0007669"/>
    <property type="project" value="InterPro"/>
</dbReference>
<protein>
    <submittedName>
        <fullName evidence="4">ABC-type transport system, ATPase component</fullName>
    </submittedName>
</protein>
<name>Q0W945_METAR</name>
<gene>
    <name evidence="4" type="ORF">LRC166</name>
</gene>
<keyword evidence="5" id="KW-1185">Reference proteome</keyword>
<proteinExistence type="predicted"/>
<dbReference type="GO" id="GO:0019700">
    <property type="term" value="P:organic phosphonate catabolic process"/>
    <property type="evidence" value="ECO:0007669"/>
    <property type="project" value="TreeGrafter"/>
</dbReference>
<dbReference type="PROSITE" id="PS50893">
    <property type="entry name" value="ABC_TRANSPORTER_2"/>
    <property type="match status" value="2"/>
</dbReference>
<dbReference type="OrthoDB" id="18209at2157"/>
<dbReference type="NCBIfam" id="TIGR03269">
    <property type="entry name" value="met_CoM_red_A2"/>
    <property type="match status" value="1"/>
</dbReference>
<sequence length="540" mass="59994">MTAFIEVKNLNVKYGDKSVLKNINLTINEGEVLGIIGRSGAGKTILLHVIRGLDEDIPASGSIVFHLASCENCGYANPPSWTGKACPKCGGMMKARDIDTLSPDMTDRDRRNISTRIAIMIQRTFALYGDDRVIENVMRALEDVNYSKDHTQSQLVQRAADLIDQVKLSHRMMHIARDLSGGEKQRVVLARQLAKEPMMLLADEPTGTLDPKTAGIVHNGIVQAAKDHNMTVLITSHFQETIKDMATRAILLDNGEIKMDGAPDDVIKEFMKFSKTVEKKEFTAGEPIIRVQDLEKIYLSIDRGIIKAINKISFEVKEGEIFGVVGVSGAGKTSLSNAITGNLEETHGICEVRIGDDWVNMLEPGYYARGRAKQYVGLLHQEYDLYPHRTVVDNLTDAIGLDFPAELAERKAIHTLQIAGFSEEKSADVLPQYPHELSEGERHRVALAQVLIREPRIVVLDEPTGTMDPFTKRDVANSILSSRDEIGETFVIVSHDMEFVRMVCDRVMLMRAGKIVDIGDVETVLSKVTEQERQIMAQGQ</sequence>
<evidence type="ECO:0000259" key="3">
    <source>
        <dbReference type="PROSITE" id="PS50893"/>
    </source>
</evidence>
<dbReference type="GeneID" id="5143281"/>
<evidence type="ECO:0000256" key="1">
    <source>
        <dbReference type="ARBA" id="ARBA00022741"/>
    </source>
</evidence>
<accession>Q0W945</accession>
<dbReference type="STRING" id="351160.LRC166"/>
<dbReference type="SMART" id="SM00382">
    <property type="entry name" value="AAA"/>
    <property type="match status" value="2"/>
</dbReference>
<dbReference type="InterPro" id="IPR017669">
    <property type="entry name" value="Me_Coenz_M_Rdtase_A2"/>
</dbReference>
<dbReference type="GO" id="GO:0005524">
    <property type="term" value="F:ATP binding"/>
    <property type="evidence" value="ECO:0007669"/>
    <property type="project" value="UniProtKB-KW"/>
</dbReference>
<dbReference type="InterPro" id="IPR003439">
    <property type="entry name" value="ABC_transporter-like_ATP-bd"/>
</dbReference>
<evidence type="ECO:0000256" key="2">
    <source>
        <dbReference type="ARBA" id="ARBA00022840"/>
    </source>
</evidence>
<evidence type="ECO:0000313" key="5">
    <source>
        <dbReference type="Proteomes" id="UP000000663"/>
    </source>
</evidence>
<evidence type="ECO:0000313" key="4">
    <source>
        <dbReference type="EMBL" id="CAJ35172.1"/>
    </source>
</evidence>
<dbReference type="Pfam" id="PF00005">
    <property type="entry name" value="ABC_tran"/>
    <property type="match status" value="2"/>
</dbReference>
<dbReference type="eggNOG" id="arCOG00185">
    <property type="taxonomic scope" value="Archaea"/>
</dbReference>
<feature type="domain" description="ABC transporter" evidence="3">
    <location>
        <begin position="289"/>
        <end position="537"/>
    </location>
</feature>
<dbReference type="SUPFAM" id="SSF52540">
    <property type="entry name" value="P-loop containing nucleoside triphosphate hydrolases"/>
    <property type="match status" value="2"/>
</dbReference>
<dbReference type="Gene3D" id="3.40.50.300">
    <property type="entry name" value="P-loop containing nucleotide triphosphate hydrolases"/>
    <property type="match status" value="2"/>
</dbReference>
<dbReference type="InterPro" id="IPR017871">
    <property type="entry name" value="ABC_transporter-like_CS"/>
</dbReference>
<dbReference type="EMBL" id="AM114193">
    <property type="protein sequence ID" value="CAJ35172.1"/>
    <property type="molecule type" value="Genomic_DNA"/>
</dbReference>
<dbReference type="PANTHER" id="PTHR42764">
    <property type="entry name" value="PHOSPHONATES UTILIZATION ATP-BINDING PROTEIN PHNK-RELATED"/>
    <property type="match status" value="1"/>
</dbReference>
<reference evidence="4 5" key="1">
    <citation type="journal article" date="2006" name="Science">
        <title>Genome of rice cluster I archaea -- the key methane producers in the rice rhizosphere.</title>
        <authorList>
            <person name="Erkel C."/>
            <person name="Kube M."/>
            <person name="Reinhardt R."/>
            <person name="Liesack W."/>
        </authorList>
    </citation>
    <scope>NUCLEOTIDE SEQUENCE [LARGE SCALE GENOMIC DNA]</scope>
    <source>
        <strain evidence="5">DSM 22066 / NBRC 105507 / MRE50</strain>
    </source>
</reference>
<keyword evidence="2" id="KW-0067">ATP-binding</keyword>
<dbReference type="Proteomes" id="UP000000663">
    <property type="component" value="Chromosome"/>
</dbReference>